<reference evidence="7 8" key="1">
    <citation type="submission" date="2017-07" db="EMBL/GenBank/DDBJ databases">
        <title>Whole genome sequence of Azospirillum brasilense 2A1, a potential biofertilizer strain.</title>
        <authorList>
            <person name="Fontana C.A."/>
            <person name="Toffoli L.M."/>
            <person name="Salazar S.M."/>
            <person name="Puglisi E."/>
            <person name="Pedraza R."/>
            <person name="Bassi D."/>
            <person name="Cocconcelli P.S."/>
        </authorList>
    </citation>
    <scope>NUCLEOTIDE SEQUENCE [LARGE SCALE GENOMIC DNA]</scope>
    <source>
        <strain evidence="7 8">2A1</strain>
    </source>
</reference>
<dbReference type="AlphaFoldDB" id="A0A235HJ25"/>
<dbReference type="FunFam" id="3.40.640.10:FF:000014">
    <property type="entry name" value="Adenosylmethionine-8-amino-7-oxononanoate aminotransferase, probable"/>
    <property type="match status" value="1"/>
</dbReference>
<dbReference type="Pfam" id="PF00202">
    <property type="entry name" value="Aminotran_3"/>
    <property type="match status" value="1"/>
</dbReference>
<dbReference type="GO" id="GO:0004015">
    <property type="term" value="F:adenosylmethionine-8-amino-7-oxononanoate transaminase activity"/>
    <property type="evidence" value="ECO:0007669"/>
    <property type="project" value="TreeGrafter"/>
</dbReference>
<dbReference type="PANTHER" id="PTHR42684:SF3">
    <property type="entry name" value="ADENOSYLMETHIONINE-8-AMINO-7-OXONONANOATE AMINOTRANSFERASE"/>
    <property type="match status" value="1"/>
</dbReference>
<dbReference type="SUPFAM" id="SSF53383">
    <property type="entry name" value="PLP-dependent transferases"/>
    <property type="match status" value="1"/>
</dbReference>
<dbReference type="InterPro" id="IPR005814">
    <property type="entry name" value="Aminotrans_3"/>
</dbReference>
<gene>
    <name evidence="7" type="ORF">CHT98_02890</name>
</gene>
<keyword evidence="4 7" id="KW-0808">Transferase</keyword>
<evidence type="ECO:0000256" key="1">
    <source>
        <dbReference type="ARBA" id="ARBA00001933"/>
    </source>
</evidence>
<comment type="caution">
    <text evidence="7">The sequence shown here is derived from an EMBL/GenBank/DDBJ whole genome shotgun (WGS) entry which is preliminary data.</text>
</comment>
<evidence type="ECO:0000313" key="8">
    <source>
        <dbReference type="Proteomes" id="UP000215367"/>
    </source>
</evidence>
<dbReference type="PIRSF" id="PIRSF000521">
    <property type="entry name" value="Transaminase_4ab_Lys_Orn"/>
    <property type="match status" value="1"/>
</dbReference>
<dbReference type="InterPro" id="IPR015424">
    <property type="entry name" value="PyrdxlP-dep_Trfase"/>
</dbReference>
<dbReference type="Gene3D" id="3.40.640.10">
    <property type="entry name" value="Type I PLP-dependent aspartate aminotransferase-like (Major domain)"/>
    <property type="match status" value="1"/>
</dbReference>
<dbReference type="NCBIfam" id="NF005682">
    <property type="entry name" value="PRK07480.1"/>
    <property type="match status" value="1"/>
</dbReference>
<evidence type="ECO:0000256" key="6">
    <source>
        <dbReference type="RuleBase" id="RU003560"/>
    </source>
</evidence>
<organism evidence="7 8">
    <name type="scientific">Azospirillum brasilense</name>
    <dbReference type="NCBI Taxonomy" id="192"/>
    <lineage>
        <taxon>Bacteria</taxon>
        <taxon>Pseudomonadati</taxon>
        <taxon>Pseudomonadota</taxon>
        <taxon>Alphaproteobacteria</taxon>
        <taxon>Rhodospirillales</taxon>
        <taxon>Azospirillaceae</taxon>
        <taxon>Azospirillum</taxon>
    </lineage>
</organism>
<comment type="similarity">
    <text evidence="2 6">Belongs to the class-III pyridoxal-phosphate-dependent aminotransferase family.</text>
</comment>
<dbReference type="GO" id="GO:0009102">
    <property type="term" value="P:biotin biosynthetic process"/>
    <property type="evidence" value="ECO:0007669"/>
    <property type="project" value="TreeGrafter"/>
</dbReference>
<keyword evidence="3 7" id="KW-0032">Aminotransferase</keyword>
<sequence>MTEQGVAATESFGAGNSAASRDKAYFLHPYTNLHAHETQGPLIIERGEGVRVFDDSGKEYIEGLASLWCVSLGWGEERLVEAATRQMRKLPTYHVFGHKSHEPGIDLAERLIKLAPVPMSKVFFANSGSEANDTAVKLVWYYNNALGRPEKKKILSRVKAYHGVTVATASLTGLVNNHRDFDLPIARIQHTDCPHHYRFAEPGESEEDFATRLAESLEALILAEGPETIAAMFAEPVMGAGGVIVPPATYFAKIQPILKKYDILLVADEVICGFGRTGNFWGSQTMGMQPDILTCAKQLSSGYLPISAVMVSDAVYRACVEESKKIGTFGHGYTYSAHPVAAAVAIETLKIYEERDLVGHVRAVAPLFQRRLKALADHPLVGEARGVGLIGALELVADKETKAPFDPVGRAGAVVNGLSQENGLIIRAMGDSVAVCPPLVIGEEDINLMFDRLTTALNAAIPVLRG</sequence>
<dbReference type="GO" id="GO:0009448">
    <property type="term" value="P:gamma-aminobutyric acid metabolic process"/>
    <property type="evidence" value="ECO:0007669"/>
    <property type="project" value="TreeGrafter"/>
</dbReference>
<dbReference type="Proteomes" id="UP000215367">
    <property type="component" value="Unassembled WGS sequence"/>
</dbReference>
<evidence type="ECO:0000256" key="3">
    <source>
        <dbReference type="ARBA" id="ARBA00022576"/>
    </source>
</evidence>
<keyword evidence="5 6" id="KW-0663">Pyridoxal phosphate</keyword>
<name>A0A235HJ25_AZOBR</name>
<dbReference type="EMBL" id="NOWT01000002">
    <property type="protein sequence ID" value="OYD85726.1"/>
    <property type="molecule type" value="Genomic_DNA"/>
</dbReference>
<evidence type="ECO:0000256" key="5">
    <source>
        <dbReference type="ARBA" id="ARBA00022898"/>
    </source>
</evidence>
<dbReference type="InterPro" id="IPR015421">
    <property type="entry name" value="PyrdxlP-dep_Trfase_major"/>
</dbReference>
<evidence type="ECO:0000256" key="2">
    <source>
        <dbReference type="ARBA" id="ARBA00008954"/>
    </source>
</evidence>
<dbReference type="InterPro" id="IPR015422">
    <property type="entry name" value="PyrdxlP-dep_Trfase_small"/>
</dbReference>
<evidence type="ECO:0000256" key="4">
    <source>
        <dbReference type="ARBA" id="ARBA00022679"/>
    </source>
</evidence>
<dbReference type="PROSITE" id="PS00600">
    <property type="entry name" value="AA_TRANSFER_CLASS_3"/>
    <property type="match status" value="1"/>
</dbReference>
<dbReference type="InterPro" id="IPR049704">
    <property type="entry name" value="Aminotrans_3_PPA_site"/>
</dbReference>
<evidence type="ECO:0000313" key="7">
    <source>
        <dbReference type="EMBL" id="OYD85726.1"/>
    </source>
</evidence>
<dbReference type="Gene3D" id="3.90.1150.10">
    <property type="entry name" value="Aspartate Aminotransferase, domain 1"/>
    <property type="match status" value="1"/>
</dbReference>
<dbReference type="CDD" id="cd00610">
    <property type="entry name" value="OAT_like"/>
    <property type="match status" value="1"/>
</dbReference>
<proteinExistence type="inferred from homology"/>
<accession>A0A235HJ25</accession>
<dbReference type="RefSeq" id="WP_094301786.1">
    <property type="nucleotide sequence ID" value="NZ_NOWT01000002.1"/>
</dbReference>
<dbReference type="NCBIfam" id="NF004767">
    <property type="entry name" value="PRK06105.1"/>
    <property type="match status" value="1"/>
</dbReference>
<comment type="cofactor">
    <cofactor evidence="1">
        <name>pyridoxal 5'-phosphate</name>
        <dbReference type="ChEBI" id="CHEBI:597326"/>
    </cofactor>
</comment>
<protein>
    <submittedName>
        <fullName evidence="7">Aspartate aminotransferase family protein</fullName>
    </submittedName>
</protein>
<dbReference type="PANTHER" id="PTHR42684">
    <property type="entry name" value="ADENOSYLMETHIONINE-8-AMINO-7-OXONONANOATE AMINOTRANSFERASE"/>
    <property type="match status" value="1"/>
</dbReference>
<dbReference type="GO" id="GO:0030170">
    <property type="term" value="F:pyridoxal phosphate binding"/>
    <property type="evidence" value="ECO:0007669"/>
    <property type="project" value="InterPro"/>
</dbReference>